<comment type="caution">
    <text evidence="9">The sequence shown here is derived from an EMBL/GenBank/DDBJ whole genome shotgun (WGS) entry which is preliminary data.</text>
</comment>
<sequence length="226" mass="25465">MFRVLSKATARVAAPAMCFTSLPSLTYPAELPKLSFDYKDGVAPVFSPRQIELHYTKHHKSYVDKLNTIGAGFEGKTIEEIILATDGKVDKKVMFNQAAQHFNHSFYWNCICPGGKAIPKELESAIAKAFGSVEKFKEAFQAAGANNFGSGWTWLCIDPKTNALVIDNTSNAGCPLTANLRPILTVDVWEHAYYKDFENRRPDYLNDFWKIVNWEYVAQQYAHVSK</sequence>
<dbReference type="SUPFAM" id="SSF46609">
    <property type="entry name" value="Fe,Mn superoxide dismutase (SOD), N-terminal domain"/>
    <property type="match status" value="1"/>
</dbReference>
<dbReference type="InterPro" id="IPR019831">
    <property type="entry name" value="Mn/Fe_SOD_N"/>
</dbReference>
<comment type="catalytic activity">
    <reaction evidence="6">
        <text>2 superoxide + 2 H(+) = H2O2 + O2</text>
        <dbReference type="Rhea" id="RHEA:20696"/>
        <dbReference type="ChEBI" id="CHEBI:15378"/>
        <dbReference type="ChEBI" id="CHEBI:15379"/>
        <dbReference type="ChEBI" id="CHEBI:16240"/>
        <dbReference type="ChEBI" id="CHEBI:18421"/>
        <dbReference type="EC" id="1.15.1.1"/>
    </reaction>
</comment>
<reference evidence="9 11" key="1">
    <citation type="journal article" date="2013" name="PLoS ONE">
        <title>Predicting the Proteins of Angomonas deanei, Strigomonas culicis and Their Respective Endosymbionts Reveals New Aspects of the Trypanosomatidae Family.</title>
        <authorList>
            <person name="Motta M.C."/>
            <person name="Martins A.C."/>
            <person name="de Souza S.S."/>
            <person name="Catta-Preta C.M."/>
            <person name="Silva R."/>
            <person name="Klein C.C."/>
            <person name="de Almeida L.G."/>
            <person name="de Lima Cunha O."/>
            <person name="Ciapina L.P."/>
            <person name="Brocchi M."/>
            <person name="Colabardini A.C."/>
            <person name="de Araujo Lima B."/>
            <person name="Machado C.R."/>
            <person name="de Almeida Soares C.M."/>
            <person name="Probst C.M."/>
            <person name="de Menezes C.B."/>
            <person name="Thompson C.E."/>
            <person name="Bartholomeu D.C."/>
            <person name="Gradia D.F."/>
            <person name="Pavoni D.P."/>
            <person name="Grisard E.C."/>
            <person name="Fantinatti-Garboggini F."/>
            <person name="Marchini F.K."/>
            <person name="Rodrigues-Luiz G.F."/>
            <person name="Wagner G."/>
            <person name="Goldman G.H."/>
            <person name="Fietto J.L."/>
            <person name="Elias M.C."/>
            <person name="Goldman M.H."/>
            <person name="Sagot M.F."/>
            <person name="Pereira M."/>
            <person name="Stoco P.H."/>
            <person name="de Mendonca-Neto R.P."/>
            <person name="Teixeira S.M."/>
            <person name="Maciel T.E."/>
            <person name="de Oliveira Mendes T.A."/>
            <person name="Urmenyi T.P."/>
            <person name="de Souza W."/>
            <person name="Schenkman S."/>
            <person name="de Vasconcelos A.T."/>
        </authorList>
    </citation>
    <scope>NUCLEOTIDE SEQUENCE [LARGE SCALE GENOMIC DNA]</scope>
</reference>
<evidence type="ECO:0000256" key="5">
    <source>
        <dbReference type="PIRSR" id="PIRSR000349-1"/>
    </source>
</evidence>
<dbReference type="GO" id="GO:0004784">
    <property type="term" value="F:superoxide dismutase activity"/>
    <property type="evidence" value="ECO:0007669"/>
    <property type="project" value="UniProtKB-EC"/>
</dbReference>
<evidence type="ECO:0000256" key="4">
    <source>
        <dbReference type="ARBA" id="ARBA00023002"/>
    </source>
</evidence>
<evidence type="ECO:0000256" key="3">
    <source>
        <dbReference type="ARBA" id="ARBA00022723"/>
    </source>
</evidence>
<dbReference type="Pfam" id="PF00081">
    <property type="entry name" value="Sod_Fe_N"/>
    <property type="match status" value="1"/>
</dbReference>
<dbReference type="OrthoDB" id="239262at2759"/>
<comment type="function">
    <text evidence="6">Destroys radicals which are normally produced within the cells and which are toxic to biological systems.</text>
</comment>
<dbReference type="AlphaFoldDB" id="S9ULA8"/>
<evidence type="ECO:0000313" key="9">
    <source>
        <dbReference type="EMBL" id="EPY29539.1"/>
    </source>
</evidence>
<dbReference type="FunFam" id="3.55.40.20:FF:000004">
    <property type="entry name" value="Superoxide dismutase [Fe]"/>
    <property type="match status" value="1"/>
</dbReference>
<feature type="domain" description="Manganese/iron superoxide dismutase C-terminal" evidence="8">
    <location>
        <begin position="120"/>
        <end position="219"/>
    </location>
</feature>
<feature type="binding site" evidence="5">
    <location>
        <position position="54"/>
    </location>
    <ligand>
        <name>Mn(2+)</name>
        <dbReference type="ChEBI" id="CHEBI:29035"/>
    </ligand>
</feature>
<evidence type="ECO:0000313" key="10">
    <source>
        <dbReference type="EMBL" id="EPY31918.1"/>
    </source>
</evidence>
<dbReference type="InterPro" id="IPR019833">
    <property type="entry name" value="Mn/Fe_SOD_BS"/>
</dbReference>
<dbReference type="SUPFAM" id="SSF54719">
    <property type="entry name" value="Fe,Mn superoxide dismutase (SOD), C-terminal domain"/>
    <property type="match status" value="1"/>
</dbReference>
<feature type="binding site" evidence="5">
    <location>
        <position position="191"/>
    </location>
    <ligand>
        <name>Mn(2+)</name>
        <dbReference type="ChEBI" id="CHEBI:29035"/>
    </ligand>
</feature>
<evidence type="ECO:0000256" key="1">
    <source>
        <dbReference type="ARBA" id="ARBA00008714"/>
    </source>
</evidence>
<comment type="similarity">
    <text evidence="1 6">Belongs to the iron/manganese superoxide dismutase family.</text>
</comment>
<gene>
    <name evidence="10" type="ORF">STCU_03105</name>
    <name evidence="9" type="ORF">STCU_04482</name>
</gene>
<dbReference type="Proteomes" id="UP000015354">
    <property type="component" value="Unassembled WGS sequence"/>
</dbReference>
<keyword evidence="3 5" id="KW-0479">Metal-binding</keyword>
<protein>
    <recommendedName>
        <fullName evidence="2 6">Superoxide dismutase</fullName>
        <ecNumber evidence="2 6">1.15.1.1</ecNumber>
    </recommendedName>
</protein>
<proteinExistence type="inferred from homology"/>
<dbReference type="Pfam" id="PF02777">
    <property type="entry name" value="Sod_Fe_C"/>
    <property type="match status" value="1"/>
</dbReference>
<dbReference type="InterPro" id="IPR036314">
    <property type="entry name" value="SOD_C_sf"/>
</dbReference>
<dbReference type="EC" id="1.15.1.1" evidence="2 6"/>
<accession>S9ULA8</accession>
<dbReference type="Gene3D" id="3.55.40.20">
    <property type="entry name" value="Iron/manganese superoxide dismutase, C-terminal domain"/>
    <property type="match status" value="1"/>
</dbReference>
<evidence type="ECO:0000256" key="2">
    <source>
        <dbReference type="ARBA" id="ARBA00012682"/>
    </source>
</evidence>
<name>S9ULA8_9TRYP</name>
<organism evidence="9 11">
    <name type="scientific">Strigomonas culicis</name>
    <dbReference type="NCBI Taxonomy" id="28005"/>
    <lineage>
        <taxon>Eukaryota</taxon>
        <taxon>Discoba</taxon>
        <taxon>Euglenozoa</taxon>
        <taxon>Kinetoplastea</taxon>
        <taxon>Metakinetoplastina</taxon>
        <taxon>Trypanosomatida</taxon>
        <taxon>Trypanosomatidae</taxon>
        <taxon>Strigomonadinae</taxon>
        <taxon>Strigomonas</taxon>
    </lineage>
</organism>
<reference evidence="9" key="2">
    <citation type="submission" date="2013-03" db="EMBL/GenBank/DDBJ databases">
        <authorList>
            <person name="Motta M.C.M."/>
            <person name="Martins A.C.A."/>
            <person name="Preta C.M.C.C."/>
            <person name="Silva R."/>
            <person name="de Souza S.S."/>
            <person name="Klein C.C."/>
            <person name="de Almeida L.G.P."/>
            <person name="Cunha O.L."/>
            <person name="Colabardini A.C."/>
            <person name="Lima B.A."/>
            <person name="Machado C.R."/>
            <person name="Soares C.M.A."/>
            <person name="de Menezes C.B.A."/>
            <person name="Bartolomeu D.C."/>
            <person name="Grisard E.C."/>
            <person name="Fantinatti-Garboggini F."/>
            <person name="Rodrigues-Luiz G.F."/>
            <person name="Wagner G."/>
            <person name="Goldman G.H."/>
            <person name="Fietto J.L.R."/>
            <person name="Ciapina L.P."/>
            <person name="Brocchi M."/>
            <person name="Elias M.C."/>
            <person name="Goldman M.H.S."/>
            <person name="Sagot M.-F."/>
            <person name="Pereira M."/>
            <person name="Stoco P.H."/>
            <person name="Teixeira S.M.R."/>
            <person name="de Mendonca-Neto R.P."/>
            <person name="Maciel T.E.F."/>
            <person name="Mendes T.A.O."/>
            <person name="Urmenyi T.P."/>
            <person name="Teixeira M.M.G."/>
            <person name="de Camargo E.F.P."/>
            <person name="de Sousa W."/>
            <person name="Schenkman S."/>
            <person name="de Vasconcelos A.T.R."/>
        </authorList>
    </citation>
    <scope>NUCLEOTIDE SEQUENCE</scope>
</reference>
<feature type="binding site" evidence="5">
    <location>
        <position position="187"/>
    </location>
    <ligand>
        <name>Mn(2+)</name>
        <dbReference type="ChEBI" id="CHEBI:29035"/>
    </ligand>
</feature>
<evidence type="ECO:0000259" key="7">
    <source>
        <dbReference type="Pfam" id="PF00081"/>
    </source>
</evidence>
<dbReference type="PRINTS" id="PR01703">
    <property type="entry name" value="MNSODISMTASE"/>
</dbReference>
<dbReference type="PIRSF" id="PIRSF000349">
    <property type="entry name" value="SODismutase"/>
    <property type="match status" value="1"/>
</dbReference>
<dbReference type="PROSITE" id="PS00088">
    <property type="entry name" value="SOD_MN"/>
    <property type="match status" value="1"/>
</dbReference>
<evidence type="ECO:0000259" key="8">
    <source>
        <dbReference type="Pfam" id="PF02777"/>
    </source>
</evidence>
<dbReference type="EMBL" id="ATMH01004482">
    <property type="protein sequence ID" value="EPY29539.1"/>
    <property type="molecule type" value="Genomic_DNA"/>
</dbReference>
<dbReference type="PANTHER" id="PTHR42769:SF12">
    <property type="entry name" value="SUPEROXIDE DISMUTASE"/>
    <property type="match status" value="1"/>
</dbReference>
<dbReference type="PANTHER" id="PTHR42769">
    <property type="entry name" value="SUPEROXIDE DISMUTASE"/>
    <property type="match status" value="1"/>
</dbReference>
<feature type="binding site" evidence="5">
    <location>
        <position position="104"/>
    </location>
    <ligand>
        <name>Mn(2+)</name>
        <dbReference type="ChEBI" id="CHEBI:29035"/>
    </ligand>
</feature>
<dbReference type="GO" id="GO:0046872">
    <property type="term" value="F:metal ion binding"/>
    <property type="evidence" value="ECO:0007669"/>
    <property type="project" value="UniProtKB-KW"/>
</dbReference>
<dbReference type="InterPro" id="IPR001189">
    <property type="entry name" value="Mn/Fe_SOD"/>
</dbReference>
<dbReference type="InterPro" id="IPR019832">
    <property type="entry name" value="Mn/Fe_SOD_C"/>
</dbReference>
<feature type="domain" description="Manganese/iron superoxide dismutase N-terminal" evidence="7">
    <location>
        <begin position="30"/>
        <end position="111"/>
    </location>
</feature>
<evidence type="ECO:0000313" key="11">
    <source>
        <dbReference type="Proteomes" id="UP000015354"/>
    </source>
</evidence>
<dbReference type="InterPro" id="IPR036324">
    <property type="entry name" value="Mn/Fe_SOD_N_sf"/>
</dbReference>
<dbReference type="EMBL" id="ATMH01003105">
    <property type="protein sequence ID" value="EPY31918.1"/>
    <property type="molecule type" value="Genomic_DNA"/>
</dbReference>
<dbReference type="Gene3D" id="1.10.287.990">
    <property type="entry name" value="Fe,Mn superoxide dismutase (SOD) domain"/>
    <property type="match status" value="1"/>
</dbReference>
<keyword evidence="11" id="KW-1185">Reference proteome</keyword>
<keyword evidence="4 6" id="KW-0560">Oxidoreductase</keyword>
<evidence type="ECO:0000256" key="6">
    <source>
        <dbReference type="RuleBase" id="RU000414"/>
    </source>
</evidence>